<dbReference type="Proteomes" id="UP000189703">
    <property type="component" value="Unplaced"/>
</dbReference>
<reference evidence="3" key="1">
    <citation type="submission" date="2025-08" db="UniProtKB">
        <authorList>
            <consortium name="RefSeq"/>
        </authorList>
    </citation>
    <scope>IDENTIFICATION</scope>
</reference>
<accession>A0A1U8A198</accession>
<sequence>MAEPRTLEDLSSEERGEDDQEEEELENLEKLEAEVKQMAQRILEYRTTLPDQFKSTLSSILVSQRPILPHFDIAAEPGISGDRTPDGGEHVQLSQDALLAEKDPETAEKIRMLKLKISNNVSSMPLILKRMNECISMIDNLDSLGGTIHPAFKRRKS</sequence>
<protein>
    <submittedName>
        <fullName evidence="3">Uncharacterized protein LOC104596064 isoform X1</fullName>
    </submittedName>
</protein>
<dbReference type="RefSeq" id="XP_010255377.1">
    <property type="nucleotide sequence ID" value="XM_010257075.2"/>
</dbReference>
<feature type="compositionally biased region" description="Basic and acidic residues" evidence="1">
    <location>
        <begin position="1"/>
        <end position="14"/>
    </location>
</feature>
<feature type="region of interest" description="Disordered" evidence="1">
    <location>
        <begin position="1"/>
        <end position="26"/>
    </location>
</feature>
<dbReference type="GeneID" id="104596064"/>
<evidence type="ECO:0000313" key="2">
    <source>
        <dbReference type="Proteomes" id="UP000189703"/>
    </source>
</evidence>
<organism evidence="2 3">
    <name type="scientific">Nelumbo nucifera</name>
    <name type="common">Sacred lotus</name>
    <dbReference type="NCBI Taxonomy" id="4432"/>
    <lineage>
        <taxon>Eukaryota</taxon>
        <taxon>Viridiplantae</taxon>
        <taxon>Streptophyta</taxon>
        <taxon>Embryophyta</taxon>
        <taxon>Tracheophyta</taxon>
        <taxon>Spermatophyta</taxon>
        <taxon>Magnoliopsida</taxon>
        <taxon>Proteales</taxon>
        <taxon>Nelumbonaceae</taxon>
        <taxon>Nelumbo</taxon>
    </lineage>
</organism>
<gene>
    <name evidence="3" type="primary">LOC104596064</name>
</gene>
<feature type="compositionally biased region" description="Acidic residues" evidence="1">
    <location>
        <begin position="15"/>
        <end position="26"/>
    </location>
</feature>
<proteinExistence type="predicted"/>
<dbReference type="PANTHER" id="PTHR36045:SF2">
    <property type="entry name" value="OS04G0558500 PROTEIN"/>
    <property type="match status" value="1"/>
</dbReference>
<dbReference type="KEGG" id="nnu:104596064"/>
<dbReference type="FunCoup" id="A0A1U8A198">
    <property type="interactions" value="506"/>
</dbReference>
<name>A0A1U8A198_NELNU</name>
<keyword evidence="2" id="KW-1185">Reference proteome</keyword>
<dbReference type="AlphaFoldDB" id="A0A1U8A198"/>
<dbReference type="OMA" id="LESCNGI"/>
<dbReference type="PANTHER" id="PTHR36045">
    <property type="entry name" value="OS04G0558500 PROTEIN"/>
    <property type="match status" value="1"/>
</dbReference>
<dbReference type="OrthoDB" id="781564at2759"/>
<evidence type="ECO:0000256" key="1">
    <source>
        <dbReference type="SAM" id="MobiDB-lite"/>
    </source>
</evidence>
<dbReference type="InParanoid" id="A0A1U8A198"/>
<dbReference type="eggNOG" id="ENOG502S53R">
    <property type="taxonomic scope" value="Eukaryota"/>
</dbReference>
<evidence type="ECO:0000313" key="3">
    <source>
        <dbReference type="RefSeq" id="XP_010255377.1"/>
    </source>
</evidence>